<name>A0ABU9NPP9_9FLAO</name>
<gene>
    <name evidence="1" type="ORF">WFZ86_12290</name>
</gene>
<reference evidence="1 2" key="1">
    <citation type="submission" date="2024-03" db="EMBL/GenBank/DDBJ databases">
        <title>Two novel species of the genus Flavobacterium exhibiting potentially degradation of complex polysaccharides.</title>
        <authorList>
            <person name="Lian X."/>
        </authorList>
    </citation>
    <scope>NUCLEOTIDE SEQUENCE [LARGE SCALE GENOMIC DNA]</scope>
    <source>
        <strain evidence="1 2">N6</strain>
    </source>
</reference>
<dbReference type="InterPro" id="IPR007344">
    <property type="entry name" value="GrpB/CoaE"/>
</dbReference>
<dbReference type="Proteomes" id="UP001468798">
    <property type="component" value="Unassembled WGS sequence"/>
</dbReference>
<dbReference type="PANTHER" id="PTHR34822:SF1">
    <property type="entry name" value="GRPB FAMILY PROTEIN"/>
    <property type="match status" value="1"/>
</dbReference>
<organism evidence="1 2">
    <name type="scientific">Flavobacterium polysaccharolyticum</name>
    <dbReference type="NCBI Taxonomy" id="3133148"/>
    <lineage>
        <taxon>Bacteria</taxon>
        <taxon>Pseudomonadati</taxon>
        <taxon>Bacteroidota</taxon>
        <taxon>Flavobacteriia</taxon>
        <taxon>Flavobacteriales</taxon>
        <taxon>Flavobacteriaceae</taxon>
        <taxon>Flavobacterium</taxon>
    </lineage>
</organism>
<dbReference type="Gene3D" id="3.30.460.10">
    <property type="entry name" value="Beta Polymerase, domain 2"/>
    <property type="match status" value="1"/>
</dbReference>
<proteinExistence type="predicted"/>
<evidence type="ECO:0000313" key="2">
    <source>
        <dbReference type="Proteomes" id="UP001468798"/>
    </source>
</evidence>
<protein>
    <submittedName>
        <fullName evidence="1">GrpB family protein</fullName>
    </submittedName>
</protein>
<dbReference type="RefSeq" id="WP_342692187.1">
    <property type="nucleotide sequence ID" value="NZ_JBCGDP010000011.1"/>
</dbReference>
<evidence type="ECO:0000313" key="1">
    <source>
        <dbReference type="EMBL" id="MEM0577280.1"/>
    </source>
</evidence>
<dbReference type="Pfam" id="PF04229">
    <property type="entry name" value="GrpB"/>
    <property type="match status" value="1"/>
</dbReference>
<sequence>MVLEKYNPIWINHFNAIKKVIEQMLGKNQYEIEHIGSTAVPNLDAKPIIDIDIIYNDLNDLAFIQSRLETIGYYHNGNQGIEDREVFKRNQDATHPILDSLKHHLYVCSAESKALQRHILSRNYLRKIDEARLHYQQLKYECAERANQDRKMYQLLKEQLVNEFIDDIIAKEKKESTKY</sequence>
<dbReference type="InterPro" id="IPR043519">
    <property type="entry name" value="NT_sf"/>
</dbReference>
<dbReference type="EMBL" id="JBCGDP010000011">
    <property type="protein sequence ID" value="MEM0577280.1"/>
    <property type="molecule type" value="Genomic_DNA"/>
</dbReference>
<keyword evidence="2" id="KW-1185">Reference proteome</keyword>
<dbReference type="PANTHER" id="PTHR34822">
    <property type="entry name" value="GRPB DOMAIN PROTEIN (AFU_ORTHOLOGUE AFUA_1G01530)"/>
    <property type="match status" value="1"/>
</dbReference>
<dbReference type="SUPFAM" id="SSF81301">
    <property type="entry name" value="Nucleotidyltransferase"/>
    <property type="match status" value="1"/>
</dbReference>
<accession>A0ABU9NPP9</accession>
<comment type="caution">
    <text evidence="1">The sequence shown here is derived from an EMBL/GenBank/DDBJ whole genome shotgun (WGS) entry which is preliminary data.</text>
</comment>